<proteinExistence type="predicted"/>
<name>D6PCL5_9BACT</name>
<dbReference type="EMBL" id="GU942984">
    <property type="protein sequence ID" value="ADD93466.1"/>
    <property type="molecule type" value="Genomic_DNA"/>
</dbReference>
<dbReference type="AlphaFoldDB" id="D6PCL5"/>
<protein>
    <submittedName>
        <fullName evidence="1">Uncharacterized protein</fullName>
    </submittedName>
</protein>
<reference evidence="1" key="1">
    <citation type="journal article" date="2010" name="ISME J.">
        <title>Metagenome of the Mediterranean deep chlorophyll maximum studied by direct and fosmid library 454 pyrosequencing.</title>
        <authorList>
            <person name="Ghai R."/>
            <person name="Martin-Cuadrado A.B."/>
            <person name="Molto A.G."/>
            <person name="Heredia I.G."/>
            <person name="Cabrera R."/>
            <person name="Martin J."/>
            <person name="Verdu M."/>
            <person name="Deschamps P."/>
            <person name="Moreira D."/>
            <person name="Lopez-Garcia P."/>
            <person name="Mira A."/>
            <person name="Rodriguez-Valera F."/>
        </authorList>
    </citation>
    <scope>NUCLEOTIDE SEQUENCE</scope>
</reference>
<organism evidence="1">
    <name type="scientific">uncultured marine bacterium MedDCM-OCT-S04-C123</name>
    <dbReference type="NCBI Taxonomy" id="743051"/>
    <lineage>
        <taxon>Bacteria</taxon>
        <taxon>environmental samples</taxon>
    </lineage>
</organism>
<evidence type="ECO:0000313" key="1">
    <source>
        <dbReference type="EMBL" id="ADD93466.1"/>
    </source>
</evidence>
<accession>D6PCL5</accession>
<sequence length="61" mass="6937">MRRKLQNTYNTVVVVGRTRIKSTPYFARYGTDVSTSTEVLAETKALAICRMALLLIQRSED</sequence>